<dbReference type="Gene3D" id="3.40.1620.10">
    <property type="entry name" value="YefM-like domain"/>
    <property type="match status" value="1"/>
</dbReference>
<proteinExistence type="inferred from homology"/>
<evidence type="ECO:0000313" key="3">
    <source>
        <dbReference type="EMBL" id="NWB44867.1"/>
    </source>
</evidence>
<dbReference type="InterPro" id="IPR036165">
    <property type="entry name" value="YefM-like_sf"/>
</dbReference>
<evidence type="ECO:0000256" key="2">
    <source>
        <dbReference type="RuleBase" id="RU362080"/>
    </source>
</evidence>
<sequence>MHVITVKQARDGLEQALEDVCRDREPVVIVRKRGDPVVLIPLSDYEGLQETIYLLGSDANAKRLRKSVAQLRSATRGTADFGSIGEWQRSSRRD</sequence>
<dbReference type="InterPro" id="IPR051405">
    <property type="entry name" value="phD/YefM_antitoxin"/>
</dbReference>
<dbReference type="SUPFAM" id="SSF143120">
    <property type="entry name" value="YefM-like"/>
    <property type="match status" value="1"/>
</dbReference>
<comment type="function">
    <text evidence="2">Antitoxin component of a type II toxin-antitoxin (TA) system.</text>
</comment>
<organism evidence="3 4">
    <name type="scientific">Pseudomonas gingeri</name>
    <dbReference type="NCBI Taxonomy" id="117681"/>
    <lineage>
        <taxon>Bacteria</taxon>
        <taxon>Pseudomonadati</taxon>
        <taxon>Pseudomonadota</taxon>
        <taxon>Gammaproteobacteria</taxon>
        <taxon>Pseudomonadales</taxon>
        <taxon>Pseudomonadaceae</taxon>
        <taxon>Pseudomonas</taxon>
    </lineage>
</organism>
<gene>
    <name evidence="3" type="ORF">HX829_00040</name>
</gene>
<protein>
    <recommendedName>
        <fullName evidence="2">Antitoxin</fullName>
    </recommendedName>
</protein>
<comment type="similarity">
    <text evidence="1 2">Belongs to the phD/YefM antitoxin family.</text>
</comment>
<name>A0A7Y7W8P4_9PSED</name>
<dbReference type="NCBIfam" id="TIGR01552">
    <property type="entry name" value="phd_fam"/>
    <property type="match status" value="1"/>
</dbReference>
<dbReference type="Gene3D" id="6.10.250.330">
    <property type="match status" value="1"/>
</dbReference>
<reference evidence="3 4" key="1">
    <citation type="submission" date="2020-04" db="EMBL/GenBank/DDBJ databases">
        <title>Molecular characterization of pseudomonads from Agaricus bisporus reveal novel blotch 2 pathogens in Western Europe.</title>
        <authorList>
            <person name="Taparia T."/>
            <person name="Krijger M."/>
            <person name="Haynes E."/>
            <person name="Elpinstone J.G."/>
            <person name="Noble R."/>
            <person name="Van Der Wolf J."/>
        </authorList>
    </citation>
    <scope>NUCLEOTIDE SEQUENCE [LARGE SCALE GENOMIC DNA]</scope>
    <source>
        <strain evidence="3 4">F1001</strain>
    </source>
</reference>
<dbReference type="PANTHER" id="PTHR33713">
    <property type="entry name" value="ANTITOXIN YAFN-RELATED"/>
    <property type="match status" value="1"/>
</dbReference>
<evidence type="ECO:0000256" key="1">
    <source>
        <dbReference type="ARBA" id="ARBA00009981"/>
    </source>
</evidence>
<dbReference type="Proteomes" id="UP000582981">
    <property type="component" value="Unassembled WGS sequence"/>
</dbReference>
<dbReference type="PANTHER" id="PTHR33713:SF6">
    <property type="entry name" value="ANTITOXIN YEFM"/>
    <property type="match status" value="1"/>
</dbReference>
<dbReference type="InterPro" id="IPR006442">
    <property type="entry name" value="Antitoxin_Phd/YefM"/>
</dbReference>
<dbReference type="RefSeq" id="WP_177143071.1">
    <property type="nucleotide sequence ID" value="NZ_JACAPU010000001.1"/>
</dbReference>
<comment type="caution">
    <text evidence="3">The sequence shown here is derived from an EMBL/GenBank/DDBJ whole genome shotgun (WGS) entry which is preliminary data.</text>
</comment>
<dbReference type="EMBL" id="JACAPU010000001">
    <property type="protein sequence ID" value="NWB44867.1"/>
    <property type="molecule type" value="Genomic_DNA"/>
</dbReference>
<accession>A0A7Y7W8P4</accession>
<evidence type="ECO:0000313" key="4">
    <source>
        <dbReference type="Proteomes" id="UP000582981"/>
    </source>
</evidence>
<dbReference type="Pfam" id="PF02604">
    <property type="entry name" value="PhdYeFM_antitox"/>
    <property type="match status" value="1"/>
</dbReference>
<dbReference type="AlphaFoldDB" id="A0A7Y7W8P4"/>